<dbReference type="GO" id="GO:0045892">
    <property type="term" value="P:negative regulation of DNA-templated transcription"/>
    <property type="evidence" value="ECO:0007669"/>
    <property type="project" value="TreeGrafter"/>
</dbReference>
<dbReference type="SMART" id="SM00346">
    <property type="entry name" value="HTH_ICLR"/>
    <property type="match status" value="1"/>
</dbReference>
<dbReference type="Pfam" id="PF09339">
    <property type="entry name" value="HTH_IclR"/>
    <property type="match status" value="1"/>
</dbReference>
<dbReference type="InterPro" id="IPR036388">
    <property type="entry name" value="WH-like_DNA-bd_sf"/>
</dbReference>
<protein>
    <submittedName>
        <fullName evidence="6">Helix-turn-helix domain-containing protein</fullName>
    </submittedName>
</protein>
<feature type="domain" description="HTH iclR-type" evidence="4">
    <location>
        <begin position="38"/>
        <end position="105"/>
    </location>
</feature>
<evidence type="ECO:0000313" key="7">
    <source>
        <dbReference type="Proteomes" id="UP000431080"/>
    </source>
</evidence>
<keyword evidence="3" id="KW-0804">Transcription</keyword>
<dbReference type="SUPFAM" id="SSF55781">
    <property type="entry name" value="GAF domain-like"/>
    <property type="match status" value="1"/>
</dbReference>
<dbReference type="Gene3D" id="1.10.10.10">
    <property type="entry name" value="Winged helix-like DNA-binding domain superfamily/Winged helix DNA-binding domain"/>
    <property type="match status" value="1"/>
</dbReference>
<evidence type="ECO:0000256" key="2">
    <source>
        <dbReference type="ARBA" id="ARBA00023125"/>
    </source>
</evidence>
<dbReference type="InterPro" id="IPR029016">
    <property type="entry name" value="GAF-like_dom_sf"/>
</dbReference>
<dbReference type="InterPro" id="IPR014757">
    <property type="entry name" value="Tscrpt_reg_IclR_C"/>
</dbReference>
<dbReference type="SUPFAM" id="SSF46785">
    <property type="entry name" value="Winged helix' DNA-binding domain"/>
    <property type="match status" value="1"/>
</dbReference>
<dbReference type="PANTHER" id="PTHR30136">
    <property type="entry name" value="HELIX-TURN-HELIX TRANSCRIPTIONAL REGULATOR, ICLR FAMILY"/>
    <property type="match status" value="1"/>
</dbReference>
<feature type="domain" description="IclR-ED" evidence="5">
    <location>
        <begin position="99"/>
        <end position="271"/>
    </location>
</feature>
<comment type="caution">
    <text evidence="6">The sequence shown here is derived from an EMBL/GenBank/DDBJ whole genome shotgun (WGS) entry which is preliminary data.</text>
</comment>
<keyword evidence="2" id="KW-0238">DNA-binding</keyword>
<reference evidence="6 7" key="1">
    <citation type="submission" date="2019-10" db="EMBL/GenBank/DDBJ databases">
        <authorList>
            <person name="Nie G."/>
            <person name="Ming H."/>
            <person name="Yi B."/>
        </authorList>
    </citation>
    <scope>NUCLEOTIDE SEQUENCE [LARGE SCALE GENOMIC DNA]</scope>
    <source>
        <strain evidence="6 7">CFH 90414</strain>
    </source>
</reference>
<keyword evidence="7" id="KW-1185">Reference proteome</keyword>
<dbReference type="EMBL" id="WJIF01000007">
    <property type="protein sequence ID" value="MRG60670.1"/>
    <property type="molecule type" value="Genomic_DNA"/>
</dbReference>
<evidence type="ECO:0000259" key="5">
    <source>
        <dbReference type="PROSITE" id="PS51078"/>
    </source>
</evidence>
<organism evidence="6 7">
    <name type="scientific">Agromyces agglutinans</name>
    <dbReference type="NCBI Taxonomy" id="2662258"/>
    <lineage>
        <taxon>Bacteria</taxon>
        <taxon>Bacillati</taxon>
        <taxon>Actinomycetota</taxon>
        <taxon>Actinomycetes</taxon>
        <taxon>Micrococcales</taxon>
        <taxon>Microbacteriaceae</taxon>
        <taxon>Agromyces</taxon>
    </lineage>
</organism>
<dbReference type="Proteomes" id="UP000431080">
    <property type="component" value="Unassembled WGS sequence"/>
</dbReference>
<proteinExistence type="predicted"/>
<dbReference type="GO" id="GO:0003677">
    <property type="term" value="F:DNA binding"/>
    <property type="evidence" value="ECO:0007669"/>
    <property type="project" value="UniProtKB-KW"/>
</dbReference>
<dbReference type="Gene3D" id="3.30.450.40">
    <property type="match status" value="1"/>
</dbReference>
<dbReference type="GO" id="GO:0003700">
    <property type="term" value="F:DNA-binding transcription factor activity"/>
    <property type="evidence" value="ECO:0007669"/>
    <property type="project" value="TreeGrafter"/>
</dbReference>
<dbReference type="InterPro" id="IPR036390">
    <property type="entry name" value="WH_DNA-bd_sf"/>
</dbReference>
<name>A0A6I2FDC1_9MICO</name>
<accession>A0A6I2FDC1</accession>
<evidence type="ECO:0000256" key="3">
    <source>
        <dbReference type="ARBA" id="ARBA00023163"/>
    </source>
</evidence>
<evidence type="ECO:0000256" key="1">
    <source>
        <dbReference type="ARBA" id="ARBA00023015"/>
    </source>
</evidence>
<gene>
    <name evidence="6" type="ORF">GE115_12440</name>
</gene>
<dbReference type="PROSITE" id="PS51078">
    <property type="entry name" value="ICLR_ED"/>
    <property type="match status" value="1"/>
</dbReference>
<dbReference type="Pfam" id="PF01614">
    <property type="entry name" value="IclR_C"/>
    <property type="match status" value="1"/>
</dbReference>
<dbReference type="InterPro" id="IPR050707">
    <property type="entry name" value="HTH_MetabolicPath_Reg"/>
</dbReference>
<dbReference type="InterPro" id="IPR005471">
    <property type="entry name" value="Tscrpt_reg_IclR_N"/>
</dbReference>
<dbReference type="PANTHER" id="PTHR30136:SF24">
    <property type="entry name" value="HTH-TYPE TRANSCRIPTIONAL REPRESSOR ALLR"/>
    <property type="match status" value="1"/>
</dbReference>
<keyword evidence="1" id="KW-0805">Transcription regulation</keyword>
<evidence type="ECO:0000259" key="4">
    <source>
        <dbReference type="PROSITE" id="PS51077"/>
    </source>
</evidence>
<dbReference type="AlphaFoldDB" id="A0A6I2FDC1"/>
<sequence>MRWAGAGDRVPLNGPAAAAPSECTHTAVMRSAPHDGPVSVLDRILAILDTVREAHGATTITRIALATGIPKSTVSRLVGDLVRQRYLMRAEDGVVIGLRLFELGVRASTPRRLGLAALPVLAELFNATGEHLNVAVQEGPDMLSVISVRGRLRPVPSRAGVRVPSITTALGKAVLAFTEDESALAGVMTGIDRYRRRPFERELAAIRMEWVAIDRCETFPGVVGVASPVLSPERVPVAAISVAGPVSDMDANRMMPLVRHAALALTHRLASQVA</sequence>
<dbReference type="PROSITE" id="PS51077">
    <property type="entry name" value="HTH_ICLR"/>
    <property type="match status" value="1"/>
</dbReference>
<evidence type="ECO:0000313" key="6">
    <source>
        <dbReference type="EMBL" id="MRG60670.1"/>
    </source>
</evidence>